<proteinExistence type="predicted"/>
<feature type="domain" description="Tyrosine specific protein phosphatases" evidence="3">
    <location>
        <begin position="83"/>
        <end position="151"/>
    </location>
</feature>
<dbReference type="PROSITE" id="PS50056">
    <property type="entry name" value="TYR_PHOSPHATASE_2"/>
    <property type="match status" value="1"/>
</dbReference>
<evidence type="ECO:0000313" key="4">
    <source>
        <dbReference type="EMBL" id="HIQ30019.1"/>
    </source>
</evidence>
<evidence type="ECO:0000259" key="3">
    <source>
        <dbReference type="PROSITE" id="PS50056"/>
    </source>
</evidence>
<dbReference type="FunFam" id="3.90.190.10:FF:000157">
    <property type="entry name" value="Protein-tyrosine phosphatase"/>
    <property type="match status" value="1"/>
</dbReference>
<sequence length="163" mass="18326">MGIFLRRIQAKILRKPANFSWVDNCIAASAVPDGSKHLRWLKQQGIEAILCLVEKPVNREEADRLGMEYIHIPMKDHQPPDVGDLIKAVQHIRRVTSEGRKILIHCAAGMGRTGTVLAAYLIISKGMNPQEAIGYIRRLRPGSIEYGQEKSLYRLGETTREGI</sequence>
<comment type="caution">
    <text evidence="4">The sequence shown here is derived from an EMBL/GenBank/DDBJ whole genome shotgun (WGS) entry which is preliminary data.</text>
</comment>
<evidence type="ECO:0000256" key="1">
    <source>
        <dbReference type="ARBA" id="ARBA00022801"/>
    </source>
</evidence>
<protein>
    <recommendedName>
        <fullName evidence="6">Protein phosphatase</fullName>
    </recommendedName>
</protein>
<evidence type="ECO:0000313" key="5">
    <source>
        <dbReference type="Proteomes" id="UP000608579"/>
    </source>
</evidence>
<feature type="domain" description="Tyrosine-protein phosphatase" evidence="2">
    <location>
        <begin position="18"/>
        <end position="161"/>
    </location>
</feature>
<gene>
    <name evidence="4" type="ORF">EYH45_05585</name>
</gene>
<dbReference type="InterPro" id="IPR000387">
    <property type="entry name" value="Tyr_Pase_dom"/>
</dbReference>
<dbReference type="InterPro" id="IPR016130">
    <property type="entry name" value="Tyr_Pase_AS"/>
</dbReference>
<dbReference type="SMART" id="SM00404">
    <property type="entry name" value="PTPc_motif"/>
    <property type="match status" value="1"/>
</dbReference>
<dbReference type="Proteomes" id="UP000608579">
    <property type="component" value="Unassembled WGS sequence"/>
</dbReference>
<reference evidence="4" key="1">
    <citation type="journal article" date="2020" name="ISME J.">
        <title>Gammaproteobacteria mediating utilization of methyl-, sulfur- and petroleum organic compounds in deep ocean hydrothermal plumes.</title>
        <authorList>
            <person name="Zhou Z."/>
            <person name="Liu Y."/>
            <person name="Pan J."/>
            <person name="Cron B.R."/>
            <person name="Toner B.M."/>
            <person name="Anantharaman K."/>
            <person name="Breier J.A."/>
            <person name="Dick G.J."/>
            <person name="Li M."/>
        </authorList>
    </citation>
    <scope>NUCLEOTIDE SEQUENCE</scope>
    <source>
        <strain evidence="4">SZUA-1515</strain>
    </source>
</reference>
<dbReference type="Pfam" id="PF22785">
    <property type="entry name" value="Tc-R-P"/>
    <property type="match status" value="1"/>
</dbReference>
<name>A0A833EC91_CALS0</name>
<keyword evidence="1" id="KW-0378">Hydrolase</keyword>
<accession>A0A833EC91</accession>
<dbReference type="EMBL" id="DQVM01000109">
    <property type="protein sequence ID" value="HIQ30019.1"/>
    <property type="molecule type" value="Genomic_DNA"/>
</dbReference>
<dbReference type="PANTHER" id="PTHR23339">
    <property type="entry name" value="TYROSINE SPECIFIC PROTEIN PHOSPHATASE AND DUAL SPECIFICITY PROTEIN PHOSPHATASE"/>
    <property type="match status" value="1"/>
</dbReference>
<dbReference type="AlphaFoldDB" id="A0A833EC91"/>
<dbReference type="InterPro" id="IPR050561">
    <property type="entry name" value="PTP"/>
</dbReference>
<evidence type="ECO:0000259" key="2">
    <source>
        <dbReference type="PROSITE" id="PS50054"/>
    </source>
</evidence>
<dbReference type="PROSITE" id="PS50054">
    <property type="entry name" value="TYR_PHOSPHATASE_DUAL"/>
    <property type="match status" value="1"/>
</dbReference>
<evidence type="ECO:0008006" key="6">
    <source>
        <dbReference type="Google" id="ProtNLM"/>
    </source>
</evidence>
<dbReference type="SUPFAM" id="SSF52799">
    <property type="entry name" value="(Phosphotyrosine protein) phosphatases II"/>
    <property type="match status" value="1"/>
</dbReference>
<dbReference type="InterPro" id="IPR020422">
    <property type="entry name" value="TYR_PHOSPHATASE_DUAL_dom"/>
</dbReference>
<dbReference type="Gene3D" id="3.90.190.10">
    <property type="entry name" value="Protein tyrosine phosphatase superfamily"/>
    <property type="match status" value="1"/>
</dbReference>
<dbReference type="GO" id="GO:0016787">
    <property type="term" value="F:hydrolase activity"/>
    <property type="evidence" value="ECO:0007669"/>
    <property type="project" value="UniProtKB-KW"/>
</dbReference>
<organism evidence="4 5">
    <name type="scientific">Caldiarchaeum subterraneum</name>
    <dbReference type="NCBI Taxonomy" id="311458"/>
    <lineage>
        <taxon>Archaea</taxon>
        <taxon>Nitrososphaerota</taxon>
        <taxon>Candidatus Caldarchaeales</taxon>
        <taxon>Candidatus Caldarchaeaceae</taxon>
        <taxon>Candidatus Caldarchaeum</taxon>
    </lineage>
</organism>
<dbReference type="InterPro" id="IPR003595">
    <property type="entry name" value="Tyr_Pase_cat"/>
</dbReference>
<dbReference type="SMART" id="SM00195">
    <property type="entry name" value="DSPc"/>
    <property type="match status" value="1"/>
</dbReference>
<dbReference type="InterPro" id="IPR029021">
    <property type="entry name" value="Prot-tyrosine_phosphatase-like"/>
</dbReference>
<dbReference type="PROSITE" id="PS00383">
    <property type="entry name" value="TYR_PHOSPHATASE_1"/>
    <property type="match status" value="1"/>
</dbReference>